<dbReference type="InterPro" id="IPR036388">
    <property type="entry name" value="WH-like_DNA-bd_sf"/>
</dbReference>
<evidence type="ECO:0000256" key="3">
    <source>
        <dbReference type="ARBA" id="ARBA00023015"/>
    </source>
</evidence>
<dbReference type="InterPro" id="IPR001789">
    <property type="entry name" value="Sig_transdc_resp-reg_receiver"/>
</dbReference>
<gene>
    <name evidence="10" type="ORF">HNR65_001307</name>
</gene>
<dbReference type="Pfam" id="PF00486">
    <property type="entry name" value="Trans_reg_C"/>
    <property type="match status" value="1"/>
</dbReference>
<dbReference type="Gene3D" id="6.10.250.690">
    <property type="match status" value="1"/>
</dbReference>
<comment type="caution">
    <text evidence="10">The sequence shown here is derived from an EMBL/GenBank/DDBJ whole genome shotgun (WGS) entry which is preliminary data.</text>
</comment>
<dbReference type="GO" id="GO:0005829">
    <property type="term" value="C:cytosol"/>
    <property type="evidence" value="ECO:0007669"/>
    <property type="project" value="TreeGrafter"/>
</dbReference>
<accession>A0A7W0C895</accession>
<dbReference type="PANTHER" id="PTHR48111">
    <property type="entry name" value="REGULATOR OF RPOS"/>
    <property type="match status" value="1"/>
</dbReference>
<keyword evidence="4 7" id="KW-0238">DNA-binding</keyword>
<keyword evidence="3" id="KW-0805">Transcription regulation</keyword>
<keyword evidence="5" id="KW-0804">Transcription</keyword>
<dbReference type="AlphaFoldDB" id="A0A7W0C895"/>
<evidence type="ECO:0000256" key="1">
    <source>
        <dbReference type="ARBA" id="ARBA00022553"/>
    </source>
</evidence>
<dbReference type="Gene3D" id="1.10.10.10">
    <property type="entry name" value="Winged helix-like DNA-binding domain superfamily/Winged helix DNA-binding domain"/>
    <property type="match status" value="1"/>
</dbReference>
<dbReference type="Gene3D" id="3.40.50.2300">
    <property type="match status" value="1"/>
</dbReference>
<keyword evidence="11" id="KW-1185">Reference proteome</keyword>
<evidence type="ECO:0000256" key="2">
    <source>
        <dbReference type="ARBA" id="ARBA00023012"/>
    </source>
</evidence>
<dbReference type="GO" id="GO:0032993">
    <property type="term" value="C:protein-DNA complex"/>
    <property type="evidence" value="ECO:0007669"/>
    <property type="project" value="TreeGrafter"/>
</dbReference>
<organism evidence="10 11">
    <name type="scientific">Desulfosalsimonas propionicica</name>
    <dbReference type="NCBI Taxonomy" id="332175"/>
    <lineage>
        <taxon>Bacteria</taxon>
        <taxon>Pseudomonadati</taxon>
        <taxon>Thermodesulfobacteriota</taxon>
        <taxon>Desulfobacteria</taxon>
        <taxon>Desulfobacterales</taxon>
        <taxon>Desulfosalsimonadaceae</taxon>
        <taxon>Desulfosalsimonas</taxon>
    </lineage>
</organism>
<evidence type="ECO:0000256" key="7">
    <source>
        <dbReference type="PROSITE-ProRule" id="PRU01091"/>
    </source>
</evidence>
<dbReference type="PROSITE" id="PS51755">
    <property type="entry name" value="OMPR_PHOB"/>
    <property type="match status" value="1"/>
</dbReference>
<feature type="DNA-binding region" description="OmpR/PhoB-type" evidence="7">
    <location>
        <begin position="132"/>
        <end position="228"/>
    </location>
</feature>
<sequence>MQETILVIEDDTDILNLIAWHLEHEGFRALKESSGDEGLEAAIREHPCMVILDLMLPGTDGLEVCKTLKRNQDTQNIPVIMLTAKGEEVDRIVGFELGADDYIVKPFSPRELMLRIKAVLRRHAPPQEADEENLLRHKDMVLEPENYRIRIGDRELHLTVTEFNLLFDLLKNRGRVRSRDILLDRVWGYQFEGYHRTVDTHIRRLRQKIEPYADDIETVRGVGYRFREN</sequence>
<dbReference type="RefSeq" id="WP_181550652.1">
    <property type="nucleotide sequence ID" value="NZ_JACDUS010000003.1"/>
</dbReference>
<keyword evidence="2" id="KW-0902">Two-component regulatory system</keyword>
<reference evidence="10 11" key="1">
    <citation type="submission" date="2020-07" db="EMBL/GenBank/DDBJ databases">
        <title>Genomic Encyclopedia of Type Strains, Phase IV (KMG-IV): sequencing the most valuable type-strain genomes for metagenomic binning, comparative biology and taxonomic classification.</title>
        <authorList>
            <person name="Goeker M."/>
        </authorList>
    </citation>
    <scope>NUCLEOTIDE SEQUENCE [LARGE SCALE GENOMIC DNA]</scope>
    <source>
        <strain evidence="10 11">DSM 17721</strain>
    </source>
</reference>
<dbReference type="SMART" id="SM00862">
    <property type="entry name" value="Trans_reg_C"/>
    <property type="match status" value="1"/>
</dbReference>
<dbReference type="InterPro" id="IPR016032">
    <property type="entry name" value="Sig_transdc_resp-reg_C-effctor"/>
</dbReference>
<evidence type="ECO:0000259" key="9">
    <source>
        <dbReference type="PROSITE" id="PS51755"/>
    </source>
</evidence>
<dbReference type="Proteomes" id="UP000525298">
    <property type="component" value="Unassembled WGS sequence"/>
</dbReference>
<dbReference type="SUPFAM" id="SSF46894">
    <property type="entry name" value="C-terminal effector domain of the bipartite response regulators"/>
    <property type="match status" value="1"/>
</dbReference>
<dbReference type="GO" id="GO:0000976">
    <property type="term" value="F:transcription cis-regulatory region binding"/>
    <property type="evidence" value="ECO:0007669"/>
    <property type="project" value="TreeGrafter"/>
</dbReference>
<evidence type="ECO:0000256" key="6">
    <source>
        <dbReference type="PROSITE-ProRule" id="PRU00169"/>
    </source>
</evidence>
<dbReference type="PANTHER" id="PTHR48111:SF21">
    <property type="entry name" value="DNA-BINDING DUAL MASTER TRANSCRIPTIONAL REGULATOR RPAA"/>
    <property type="match status" value="1"/>
</dbReference>
<dbReference type="GO" id="GO:0006355">
    <property type="term" value="P:regulation of DNA-templated transcription"/>
    <property type="evidence" value="ECO:0007669"/>
    <property type="project" value="InterPro"/>
</dbReference>
<feature type="domain" description="Response regulatory" evidence="8">
    <location>
        <begin position="4"/>
        <end position="120"/>
    </location>
</feature>
<dbReference type="FunFam" id="3.40.50.2300:FF:000001">
    <property type="entry name" value="DNA-binding response regulator PhoB"/>
    <property type="match status" value="1"/>
</dbReference>
<evidence type="ECO:0000256" key="5">
    <source>
        <dbReference type="ARBA" id="ARBA00023163"/>
    </source>
</evidence>
<name>A0A7W0C895_9BACT</name>
<dbReference type="Pfam" id="PF00072">
    <property type="entry name" value="Response_reg"/>
    <property type="match status" value="1"/>
</dbReference>
<keyword evidence="1 6" id="KW-0597">Phosphoprotein</keyword>
<dbReference type="EMBL" id="JACDUS010000003">
    <property type="protein sequence ID" value="MBA2880981.1"/>
    <property type="molecule type" value="Genomic_DNA"/>
</dbReference>
<dbReference type="SMART" id="SM00448">
    <property type="entry name" value="REC"/>
    <property type="match status" value="1"/>
</dbReference>
<dbReference type="CDD" id="cd00383">
    <property type="entry name" value="trans_reg_C"/>
    <property type="match status" value="1"/>
</dbReference>
<evidence type="ECO:0000256" key="4">
    <source>
        <dbReference type="ARBA" id="ARBA00023125"/>
    </source>
</evidence>
<proteinExistence type="predicted"/>
<dbReference type="InterPro" id="IPR039420">
    <property type="entry name" value="WalR-like"/>
</dbReference>
<dbReference type="GO" id="GO:0000156">
    <property type="term" value="F:phosphorelay response regulator activity"/>
    <property type="evidence" value="ECO:0007669"/>
    <property type="project" value="TreeGrafter"/>
</dbReference>
<dbReference type="InterPro" id="IPR011006">
    <property type="entry name" value="CheY-like_superfamily"/>
</dbReference>
<protein>
    <submittedName>
        <fullName evidence="10">Two-component system phosphate regulon response regulator PhoB</fullName>
    </submittedName>
</protein>
<feature type="modified residue" description="4-aspartylphosphate" evidence="6">
    <location>
        <position position="53"/>
    </location>
</feature>
<evidence type="ECO:0000259" key="8">
    <source>
        <dbReference type="PROSITE" id="PS50110"/>
    </source>
</evidence>
<evidence type="ECO:0000313" key="10">
    <source>
        <dbReference type="EMBL" id="MBA2880981.1"/>
    </source>
</evidence>
<dbReference type="InterPro" id="IPR001867">
    <property type="entry name" value="OmpR/PhoB-type_DNA-bd"/>
</dbReference>
<dbReference type="SUPFAM" id="SSF52172">
    <property type="entry name" value="CheY-like"/>
    <property type="match status" value="1"/>
</dbReference>
<feature type="domain" description="OmpR/PhoB-type" evidence="9">
    <location>
        <begin position="132"/>
        <end position="228"/>
    </location>
</feature>
<dbReference type="PROSITE" id="PS50110">
    <property type="entry name" value="RESPONSE_REGULATORY"/>
    <property type="match status" value="1"/>
</dbReference>
<evidence type="ECO:0000313" key="11">
    <source>
        <dbReference type="Proteomes" id="UP000525298"/>
    </source>
</evidence>